<dbReference type="GO" id="GO:0140662">
    <property type="term" value="F:ATP-dependent protein folding chaperone"/>
    <property type="evidence" value="ECO:0007669"/>
    <property type="project" value="InterPro"/>
</dbReference>
<keyword evidence="4" id="KW-1185">Reference proteome</keyword>
<organism evidence="3 4">
    <name type="scientific">Papaver nudicaule</name>
    <name type="common">Iceland poppy</name>
    <dbReference type="NCBI Taxonomy" id="74823"/>
    <lineage>
        <taxon>Eukaryota</taxon>
        <taxon>Viridiplantae</taxon>
        <taxon>Streptophyta</taxon>
        <taxon>Embryophyta</taxon>
        <taxon>Tracheophyta</taxon>
        <taxon>Spermatophyta</taxon>
        <taxon>Magnoliopsida</taxon>
        <taxon>Ranunculales</taxon>
        <taxon>Papaveraceae</taxon>
        <taxon>Papaveroideae</taxon>
        <taxon>Papaver</taxon>
    </lineage>
</organism>
<dbReference type="GO" id="GO:0005524">
    <property type="term" value="F:ATP binding"/>
    <property type="evidence" value="ECO:0007669"/>
    <property type="project" value="UniProtKB-KW"/>
</dbReference>
<dbReference type="SUPFAM" id="SSF53067">
    <property type="entry name" value="Actin-like ATPase domain"/>
    <property type="match status" value="2"/>
</dbReference>
<dbReference type="EMBL" id="JAJJMA010262606">
    <property type="protein sequence ID" value="MCL7044835.1"/>
    <property type="molecule type" value="Genomic_DNA"/>
</dbReference>
<dbReference type="AlphaFoldDB" id="A0AA42AYV1"/>
<dbReference type="FunFam" id="3.90.640.10:FF:000003">
    <property type="entry name" value="Molecular chaperone DnaK"/>
    <property type="match status" value="1"/>
</dbReference>
<evidence type="ECO:0000256" key="1">
    <source>
        <dbReference type="ARBA" id="ARBA00022741"/>
    </source>
</evidence>
<sequence length="278" mass="30556">MVNVGESAKRQASENPENTFFSAKRFIGRTISEVDEESKQVSYGVVGDDHENGNVKLVCPAIVHDVEHSDSVLSVCGDTHLGGDDFDKRIVDWLAESIQKDEGTDLLKDKQALQCLTEAAEKAKIELSFSTQANISLPFITETVGSPNKRIKTSLTRAKFEELCSDLLDRLKVAVENSLRDARLAFNTVDEVILVGGSARIPAVQELVKKLTGKDPIVIVNPDEKVALGAAVQVSYNLLHVGSFLYGPTLMHTTNDLLTTNTHRCHIEIYQSKQAYTD</sequence>
<protein>
    <submittedName>
        <fullName evidence="3">Uncharacterized protein</fullName>
    </submittedName>
</protein>
<evidence type="ECO:0000313" key="4">
    <source>
        <dbReference type="Proteomes" id="UP001177140"/>
    </source>
</evidence>
<accession>A0AA42AYV1</accession>
<dbReference type="InterPro" id="IPR013126">
    <property type="entry name" value="Hsp_70_fam"/>
</dbReference>
<dbReference type="Gene3D" id="3.90.640.10">
    <property type="entry name" value="Actin, Chain A, domain 4"/>
    <property type="match status" value="1"/>
</dbReference>
<keyword evidence="2" id="KW-0067">ATP-binding</keyword>
<name>A0AA42AYV1_PAPNU</name>
<comment type="caution">
    <text evidence="3">The sequence shown here is derived from an EMBL/GenBank/DDBJ whole genome shotgun (WGS) entry which is preliminary data.</text>
</comment>
<dbReference type="Gene3D" id="3.30.30.30">
    <property type="match status" value="1"/>
</dbReference>
<dbReference type="InterPro" id="IPR043129">
    <property type="entry name" value="ATPase_NBD"/>
</dbReference>
<proteinExistence type="predicted"/>
<evidence type="ECO:0000313" key="3">
    <source>
        <dbReference type="EMBL" id="MCL7044835.1"/>
    </source>
</evidence>
<dbReference type="Proteomes" id="UP001177140">
    <property type="component" value="Unassembled WGS sequence"/>
</dbReference>
<dbReference type="Pfam" id="PF00012">
    <property type="entry name" value="HSP70"/>
    <property type="match status" value="2"/>
</dbReference>
<gene>
    <name evidence="3" type="ORF">MKW94_027511</name>
</gene>
<dbReference type="Gene3D" id="3.30.420.40">
    <property type="match status" value="2"/>
</dbReference>
<keyword evidence="1" id="KW-0547">Nucleotide-binding</keyword>
<evidence type="ECO:0000256" key="2">
    <source>
        <dbReference type="ARBA" id="ARBA00022840"/>
    </source>
</evidence>
<dbReference type="PANTHER" id="PTHR19375">
    <property type="entry name" value="HEAT SHOCK PROTEIN 70KDA"/>
    <property type="match status" value="1"/>
</dbReference>
<reference evidence="3" key="1">
    <citation type="submission" date="2022-03" db="EMBL/GenBank/DDBJ databases">
        <title>A functionally conserved STORR gene fusion in Papaver species that diverged 16.8 million years ago.</title>
        <authorList>
            <person name="Catania T."/>
        </authorList>
    </citation>
    <scope>NUCLEOTIDE SEQUENCE</scope>
    <source>
        <strain evidence="3">S-191538</strain>
    </source>
</reference>